<feature type="domain" description="CdiI immunity protein" evidence="1">
    <location>
        <begin position="5"/>
        <end position="92"/>
    </location>
</feature>
<dbReference type="CDD" id="cd20687">
    <property type="entry name" value="CdiI_Ykris-like"/>
    <property type="match status" value="1"/>
</dbReference>
<name>A0A8I1EA87_9PSED</name>
<evidence type="ECO:0000313" key="3">
    <source>
        <dbReference type="Proteomes" id="UP000645865"/>
    </source>
</evidence>
<dbReference type="InterPro" id="IPR041129">
    <property type="entry name" value="CdiI_2"/>
</dbReference>
<organism evidence="2 3">
    <name type="scientific">Pseudomonas rhodesiae</name>
    <dbReference type="NCBI Taxonomy" id="76760"/>
    <lineage>
        <taxon>Bacteria</taxon>
        <taxon>Pseudomonadati</taxon>
        <taxon>Pseudomonadota</taxon>
        <taxon>Gammaproteobacteria</taxon>
        <taxon>Pseudomonadales</taxon>
        <taxon>Pseudomonadaceae</taxon>
        <taxon>Pseudomonas</taxon>
    </lineage>
</organism>
<protein>
    <recommendedName>
        <fullName evidence="1">CdiI immunity protein domain-containing protein</fullName>
    </recommendedName>
</protein>
<comment type="caution">
    <text evidence="2">The sequence shown here is derived from an EMBL/GenBank/DDBJ whole genome shotgun (WGS) entry which is preliminary data.</text>
</comment>
<evidence type="ECO:0000259" key="1">
    <source>
        <dbReference type="Pfam" id="PF18593"/>
    </source>
</evidence>
<dbReference type="AlphaFoldDB" id="A0A8I1EA87"/>
<dbReference type="EMBL" id="JAEILH010000057">
    <property type="protein sequence ID" value="MBI6627600.1"/>
    <property type="molecule type" value="Genomic_DNA"/>
</dbReference>
<evidence type="ECO:0000313" key="2">
    <source>
        <dbReference type="EMBL" id="MBI6627600.1"/>
    </source>
</evidence>
<proteinExistence type="predicted"/>
<accession>A0A8I1EA87</accession>
<dbReference type="RefSeq" id="WP_034096872.1">
    <property type="nucleotide sequence ID" value="NZ_CAUQUF010000014.1"/>
</dbReference>
<reference evidence="2" key="1">
    <citation type="submission" date="2020-12" db="EMBL/GenBank/DDBJ databases">
        <title>Comparative genomic insights into the epidemiology and virulence of plant pathogenic Pseudomonads from Turkey.</title>
        <authorList>
            <person name="Dillon M."/>
            <person name="Ruiz-Bedoya T."/>
            <person name="Bendalovic-Torma C."/>
            <person name="Guttman K.M."/>
            <person name="Kwak H."/>
            <person name="Middleton M.A."/>
            <person name="Wang P.W."/>
            <person name="Horuz S."/>
            <person name="Aysan Y."/>
            <person name="Guttman D.S."/>
        </authorList>
    </citation>
    <scope>NUCLEOTIDE SEQUENCE</scope>
    <source>
        <strain evidence="2">S5_IA_3a</strain>
    </source>
</reference>
<sequence length="105" mass="12635">MSEQLTELQQFFGAYFNQDWPEEHATADDVIDSFLLDSSKEVIMSVKNEIIDLINSYQNESDFLEKLLHEQYCYYYYPHEWTSGPLWLNHIIHKFDSYLSEKQNQ</sequence>
<dbReference type="Proteomes" id="UP000645865">
    <property type="component" value="Unassembled WGS sequence"/>
</dbReference>
<gene>
    <name evidence="2" type="ORF">YA0853_28680</name>
</gene>
<dbReference type="Pfam" id="PF18593">
    <property type="entry name" value="CdiI_2"/>
    <property type="match status" value="1"/>
</dbReference>